<evidence type="ECO:0000256" key="1">
    <source>
        <dbReference type="ARBA" id="ARBA00022723"/>
    </source>
</evidence>
<dbReference type="Gene3D" id="4.10.240.10">
    <property type="entry name" value="Zn(2)-C6 fungal-type DNA-binding domain"/>
    <property type="match status" value="1"/>
</dbReference>
<keyword evidence="2" id="KW-0862">Zinc</keyword>
<evidence type="ECO:0000256" key="4">
    <source>
        <dbReference type="ARBA" id="ARBA00023125"/>
    </source>
</evidence>
<dbReference type="SUPFAM" id="SSF57701">
    <property type="entry name" value="Zn2/Cys6 DNA-binding domain"/>
    <property type="match status" value="1"/>
</dbReference>
<dbReference type="Pfam" id="PF00172">
    <property type="entry name" value="Zn_clus"/>
    <property type="match status" value="1"/>
</dbReference>
<dbReference type="PANTHER" id="PTHR36206">
    <property type="entry name" value="ASPERCRYPTIN BIOSYNTHESIS CLUSTER-SPECIFIC TRANSCRIPTION REGULATOR ATNN-RELATED"/>
    <property type="match status" value="1"/>
</dbReference>
<evidence type="ECO:0000313" key="8">
    <source>
        <dbReference type="EMBL" id="KAE8151065.1"/>
    </source>
</evidence>
<dbReference type="InterPro" id="IPR052360">
    <property type="entry name" value="Transcr_Regulatory_Proteins"/>
</dbReference>
<keyword evidence="9" id="KW-1185">Reference proteome</keyword>
<dbReference type="GO" id="GO:0000981">
    <property type="term" value="F:DNA-binding transcription factor activity, RNA polymerase II-specific"/>
    <property type="evidence" value="ECO:0007669"/>
    <property type="project" value="InterPro"/>
</dbReference>
<dbReference type="PANTHER" id="PTHR36206:SF4">
    <property type="entry name" value="HYPOTHETICAL CONSERVED PROTEIN (EUROFUNG)-RELATED"/>
    <property type="match status" value="1"/>
</dbReference>
<reference evidence="8 9" key="1">
    <citation type="submission" date="2019-04" db="EMBL/GenBank/DDBJ databases">
        <title>Friends and foes A comparative genomics study of 23 Aspergillus species from section Flavi.</title>
        <authorList>
            <consortium name="DOE Joint Genome Institute"/>
            <person name="Kjaerbolling I."/>
            <person name="Vesth T."/>
            <person name="Frisvad J.C."/>
            <person name="Nybo J.L."/>
            <person name="Theobald S."/>
            <person name="Kildgaard S."/>
            <person name="Isbrandt T."/>
            <person name="Kuo A."/>
            <person name="Sato A."/>
            <person name="Lyhne E.K."/>
            <person name="Kogle M.E."/>
            <person name="Wiebenga A."/>
            <person name="Kun R.S."/>
            <person name="Lubbers R.J."/>
            <person name="Makela M.R."/>
            <person name="Barry K."/>
            <person name="Chovatia M."/>
            <person name="Clum A."/>
            <person name="Daum C."/>
            <person name="Haridas S."/>
            <person name="He G."/>
            <person name="LaButti K."/>
            <person name="Lipzen A."/>
            <person name="Mondo S."/>
            <person name="Riley R."/>
            <person name="Salamov A."/>
            <person name="Simmons B.A."/>
            <person name="Magnuson J.K."/>
            <person name="Henrissat B."/>
            <person name="Mortensen U.H."/>
            <person name="Larsen T.O."/>
            <person name="Devries R.P."/>
            <person name="Grigoriev I.V."/>
            <person name="Machida M."/>
            <person name="Baker S.E."/>
            <person name="Andersen M.R."/>
        </authorList>
    </citation>
    <scope>NUCLEOTIDE SEQUENCE [LARGE SCALE GENOMIC DNA]</scope>
    <source>
        <strain evidence="8 9">IBT 18842</strain>
    </source>
</reference>
<keyword evidence="3" id="KW-0805">Transcription regulation</keyword>
<dbReference type="EMBL" id="ML742079">
    <property type="protein sequence ID" value="KAE8151065.1"/>
    <property type="molecule type" value="Genomic_DNA"/>
</dbReference>
<dbReference type="PROSITE" id="PS50048">
    <property type="entry name" value="ZN2_CY6_FUNGAL_2"/>
    <property type="match status" value="1"/>
</dbReference>
<organism evidence="8 9">
    <name type="scientific">Aspergillus avenaceus</name>
    <dbReference type="NCBI Taxonomy" id="36643"/>
    <lineage>
        <taxon>Eukaryota</taxon>
        <taxon>Fungi</taxon>
        <taxon>Dikarya</taxon>
        <taxon>Ascomycota</taxon>
        <taxon>Pezizomycotina</taxon>
        <taxon>Eurotiomycetes</taxon>
        <taxon>Eurotiomycetidae</taxon>
        <taxon>Eurotiales</taxon>
        <taxon>Aspergillaceae</taxon>
        <taxon>Aspergillus</taxon>
        <taxon>Aspergillus subgen. Circumdati</taxon>
    </lineage>
</organism>
<dbReference type="OrthoDB" id="3598904at2759"/>
<accession>A0A5N6TXL6</accession>
<evidence type="ECO:0000256" key="3">
    <source>
        <dbReference type="ARBA" id="ARBA00023015"/>
    </source>
</evidence>
<sequence length="466" mass="51813">MQPVALQPTRRTRRCMPKVRSGCATCKIRHVKCDETRPSCQRCTRTGRQCPGYPEPKPSASSVQIYNLPFKVPGSRKHRELLHFYCSEAAQTLARFTDPTLWTRLILQRSQHQPVVRNALVTLSALYRDYLVSGPVRTPSHLQMMFNSHRQLRLHLLAADACPETALLCSLIFYLFECLSGNTAQALWHLDQGLSLLTWCRDTCSNLSDPDALFPHLRSIYAKLDIHATIYNDSRLPTLQLPAFPLDSATPGLVLPHTFATYHDANDALTVLQNQTMNHLVHHIELSSDSWTNMSPSLRNGVIHLDAMFARYIAATGPLLAKKDPDPRVQLLQIQATIFRAVLLENVAKALPHLSSDAQTLFTDAVDQVETLLGTCAGVGFTVSTNLVAGLYFICMKTRHATVLARALELLESKRMSRDGLWEVNDAVRVVRAMPFGGGKLEDAGRGIVDGKGGLEGAVMRLHIAH</sequence>
<dbReference type="Pfam" id="PF11951">
    <property type="entry name" value="Fungal_trans_2"/>
    <property type="match status" value="1"/>
</dbReference>
<dbReference type="InterPro" id="IPR021858">
    <property type="entry name" value="Fun_TF"/>
</dbReference>
<dbReference type="GO" id="GO:0003677">
    <property type="term" value="F:DNA binding"/>
    <property type="evidence" value="ECO:0007669"/>
    <property type="project" value="UniProtKB-KW"/>
</dbReference>
<gene>
    <name evidence="8" type="ORF">BDV25DRAFT_139222</name>
</gene>
<proteinExistence type="predicted"/>
<dbReference type="InterPro" id="IPR036864">
    <property type="entry name" value="Zn2-C6_fun-type_DNA-bd_sf"/>
</dbReference>
<dbReference type="Proteomes" id="UP000325780">
    <property type="component" value="Unassembled WGS sequence"/>
</dbReference>
<feature type="domain" description="Zn(2)-C6 fungal-type" evidence="7">
    <location>
        <begin position="22"/>
        <end position="50"/>
    </location>
</feature>
<protein>
    <recommendedName>
        <fullName evidence="7">Zn(2)-C6 fungal-type domain-containing protein</fullName>
    </recommendedName>
</protein>
<keyword evidence="5" id="KW-0804">Transcription</keyword>
<evidence type="ECO:0000256" key="5">
    <source>
        <dbReference type="ARBA" id="ARBA00023163"/>
    </source>
</evidence>
<evidence type="ECO:0000256" key="6">
    <source>
        <dbReference type="ARBA" id="ARBA00023242"/>
    </source>
</evidence>
<name>A0A5N6TXL6_ASPAV</name>
<keyword evidence="4" id="KW-0238">DNA-binding</keyword>
<evidence type="ECO:0000259" key="7">
    <source>
        <dbReference type="PROSITE" id="PS50048"/>
    </source>
</evidence>
<dbReference type="GO" id="GO:0009893">
    <property type="term" value="P:positive regulation of metabolic process"/>
    <property type="evidence" value="ECO:0007669"/>
    <property type="project" value="UniProtKB-ARBA"/>
</dbReference>
<dbReference type="SMART" id="SM00066">
    <property type="entry name" value="GAL4"/>
    <property type="match status" value="1"/>
</dbReference>
<dbReference type="GO" id="GO:0008270">
    <property type="term" value="F:zinc ion binding"/>
    <property type="evidence" value="ECO:0007669"/>
    <property type="project" value="InterPro"/>
</dbReference>
<dbReference type="InterPro" id="IPR001138">
    <property type="entry name" value="Zn2Cys6_DnaBD"/>
</dbReference>
<evidence type="ECO:0000313" key="9">
    <source>
        <dbReference type="Proteomes" id="UP000325780"/>
    </source>
</evidence>
<dbReference type="AlphaFoldDB" id="A0A5N6TXL6"/>
<keyword evidence="1" id="KW-0479">Metal-binding</keyword>
<dbReference type="PROSITE" id="PS00463">
    <property type="entry name" value="ZN2_CY6_FUNGAL_1"/>
    <property type="match status" value="1"/>
</dbReference>
<dbReference type="CDD" id="cd00067">
    <property type="entry name" value="GAL4"/>
    <property type="match status" value="1"/>
</dbReference>
<evidence type="ECO:0000256" key="2">
    <source>
        <dbReference type="ARBA" id="ARBA00022833"/>
    </source>
</evidence>
<keyword evidence="6" id="KW-0539">Nucleus</keyword>